<accession>A0A7C9CGI8</accession>
<evidence type="ECO:0000313" key="1">
    <source>
        <dbReference type="EMBL" id="MBA4616347.1"/>
    </source>
</evidence>
<sequence length="135" mass="14189">MRPLKDSRASLSFFKRTCPSKEAVSRSLASSDSLAAEAKFLSNLLARSLTERRLCCSASWAVSWATTSLRGGESGLGLGSSTISLLGPILYFGNPFAGKLTSAETDSTLSTCTSNSTSGLTLVIVNQAELSAQCR</sequence>
<reference evidence="1" key="2">
    <citation type="submission" date="2020-07" db="EMBL/GenBank/DDBJ databases">
        <authorList>
            <person name="Vera ALvarez R."/>
            <person name="Arias-Moreno D.M."/>
            <person name="Jimenez-Jacinto V."/>
            <person name="Jimenez-Bremont J.F."/>
            <person name="Swaminathan K."/>
            <person name="Moose S.P."/>
            <person name="Guerrero-Gonzalez M.L."/>
            <person name="Marino-Ramirez L."/>
            <person name="Landsman D."/>
            <person name="Rodriguez-Kessler M."/>
            <person name="Delgado-Sanchez P."/>
        </authorList>
    </citation>
    <scope>NUCLEOTIDE SEQUENCE</scope>
    <source>
        <tissue evidence="1">Cladode</tissue>
    </source>
</reference>
<dbReference type="AlphaFoldDB" id="A0A7C9CGI8"/>
<proteinExistence type="predicted"/>
<dbReference type="EMBL" id="GISG01011005">
    <property type="protein sequence ID" value="MBA4616346.1"/>
    <property type="molecule type" value="Transcribed_RNA"/>
</dbReference>
<name>A0A7C9CGI8_OPUST</name>
<organism evidence="1">
    <name type="scientific">Opuntia streptacantha</name>
    <name type="common">Prickly pear cactus</name>
    <name type="synonym">Opuntia cardona</name>
    <dbReference type="NCBI Taxonomy" id="393608"/>
    <lineage>
        <taxon>Eukaryota</taxon>
        <taxon>Viridiplantae</taxon>
        <taxon>Streptophyta</taxon>
        <taxon>Embryophyta</taxon>
        <taxon>Tracheophyta</taxon>
        <taxon>Spermatophyta</taxon>
        <taxon>Magnoliopsida</taxon>
        <taxon>eudicotyledons</taxon>
        <taxon>Gunneridae</taxon>
        <taxon>Pentapetalae</taxon>
        <taxon>Caryophyllales</taxon>
        <taxon>Cactineae</taxon>
        <taxon>Cactaceae</taxon>
        <taxon>Opuntioideae</taxon>
        <taxon>Opuntia</taxon>
    </lineage>
</organism>
<protein>
    <submittedName>
        <fullName evidence="1">Uncharacterized protein</fullName>
    </submittedName>
</protein>
<dbReference type="EMBL" id="GISG01011006">
    <property type="protein sequence ID" value="MBA4616347.1"/>
    <property type="molecule type" value="Transcribed_RNA"/>
</dbReference>
<reference evidence="1" key="1">
    <citation type="journal article" date="2013" name="J. Plant Res.">
        <title>Effect of fungi and light on seed germination of three Opuntia species from semiarid lands of central Mexico.</title>
        <authorList>
            <person name="Delgado-Sanchez P."/>
            <person name="Jimenez-Bremont J.F."/>
            <person name="Guerrero-Gonzalez Mde L."/>
            <person name="Flores J."/>
        </authorList>
    </citation>
    <scope>NUCLEOTIDE SEQUENCE</scope>
    <source>
        <tissue evidence="1">Cladode</tissue>
    </source>
</reference>